<organism evidence="1 2">
    <name type="scientific">Aduncisulcus paluster</name>
    <dbReference type="NCBI Taxonomy" id="2918883"/>
    <lineage>
        <taxon>Eukaryota</taxon>
        <taxon>Metamonada</taxon>
        <taxon>Carpediemonas-like organisms</taxon>
        <taxon>Aduncisulcus</taxon>
    </lineage>
</organism>
<sequence>MSLSTTTIEAVYIESGDHRCSPIPRDDRSVVREYVSKKSFSHIYIPFSSTDISGVYVCVFLESRLNLVFSFTLSNMEIISKKYVLPSSTYSFRWFFLPVDLSDVISCAIDGKGHDIDHFSIESLFFIQKESPEETMIRESKEKLWSEAQIVLHPKCVLHGGMRFPIPRDDPSIINPSFSMVKAKDESKSKESKKYDNSLKLRKMMEGGICVFPASYISIPFPAPSPMNGAYIYVHKRWSAPTLRFAFTDSDGKKTRKIYEFPRPSSSYQWHFLPIDLPKVVLCEIEGKGTWDMKNSQNFHIFGLVFTMPEKIVRERHICSMIDQLTMIPWEQARKELSDEISKECAPFGFLALSTNQGRVYGIDLISGFLLWCVDLSSIIECTVGSMLCMSVHEETGDIYTGVSIHVGGETAVSKNAALCCISPTGHVKAIKYMRGDVSAMCVTGGWDETILFVLCSDGMLFTLSNVLVPLTTDRIETSVGGSMVALEVAFDTIRVVESGSSVVIIHQVQRGKFK</sequence>
<protein>
    <recommendedName>
        <fullName evidence="3">NudC domain-containing protein 1</fullName>
    </recommendedName>
</protein>
<evidence type="ECO:0000313" key="2">
    <source>
        <dbReference type="Proteomes" id="UP001057375"/>
    </source>
</evidence>
<name>A0ABQ5K018_9EUKA</name>
<evidence type="ECO:0000313" key="1">
    <source>
        <dbReference type="EMBL" id="GKT24071.1"/>
    </source>
</evidence>
<reference evidence="1" key="1">
    <citation type="submission" date="2022-03" db="EMBL/GenBank/DDBJ databases">
        <title>Draft genome sequence of Aduncisulcus paluster, a free-living microaerophilic Fornicata.</title>
        <authorList>
            <person name="Yuyama I."/>
            <person name="Kume K."/>
            <person name="Tamura T."/>
            <person name="Inagaki Y."/>
            <person name="Hashimoto T."/>
        </authorList>
    </citation>
    <scope>NUCLEOTIDE SEQUENCE</scope>
    <source>
        <strain evidence="1">NY0171</strain>
    </source>
</reference>
<gene>
    <name evidence="1" type="ORF">ADUPG1_012618</name>
</gene>
<comment type="caution">
    <text evidence="1">The sequence shown here is derived from an EMBL/GenBank/DDBJ whole genome shotgun (WGS) entry which is preliminary data.</text>
</comment>
<accession>A0ABQ5K018</accession>
<evidence type="ECO:0008006" key="3">
    <source>
        <dbReference type="Google" id="ProtNLM"/>
    </source>
</evidence>
<keyword evidence="2" id="KW-1185">Reference proteome</keyword>
<dbReference type="Proteomes" id="UP001057375">
    <property type="component" value="Unassembled WGS sequence"/>
</dbReference>
<proteinExistence type="predicted"/>
<dbReference type="EMBL" id="BQXS01012504">
    <property type="protein sequence ID" value="GKT24071.1"/>
    <property type="molecule type" value="Genomic_DNA"/>
</dbReference>